<evidence type="ECO:0000256" key="5">
    <source>
        <dbReference type="ARBA" id="ARBA00023136"/>
    </source>
</evidence>
<feature type="domain" description="EamA" evidence="7">
    <location>
        <begin position="30"/>
        <end position="145"/>
    </location>
</feature>
<feature type="transmembrane region" description="Helical" evidence="6">
    <location>
        <begin position="156"/>
        <end position="179"/>
    </location>
</feature>
<dbReference type="RefSeq" id="WP_345675884.1">
    <property type="nucleotide sequence ID" value="NZ_BAABHS010000009.1"/>
</dbReference>
<comment type="similarity">
    <text evidence="2">Belongs to the EamA transporter family.</text>
</comment>
<dbReference type="InterPro" id="IPR000620">
    <property type="entry name" value="EamA_dom"/>
</dbReference>
<evidence type="ECO:0000256" key="3">
    <source>
        <dbReference type="ARBA" id="ARBA00022692"/>
    </source>
</evidence>
<sequence>MRRSVEAPSTGATSAAVSQVLVGTCTGVSAALTAYPVGTGQALRYGLAGVAMYALLKLRTRGGDRPRIRVRPREWALLFLLALTGQTLFNQLLLGALDHADPATVGSILGCAPVVLATVGALPAGRQPGRRIVAASLLVVAGAVAVEGFGSATPTGLALALGVLVCELAFSLLAVPLLPRLGPLRVAAYSTLLAVPQSLAIGWLSDGEAMVRMPTVAEAAALVFLGLIATVVAFLLWYSALGRLGPERAGLFSGLVPIAAALSALVLGTGTVHPEQVAGSALVGLGVALGMFAPRRSWQAVRT</sequence>
<protein>
    <submittedName>
        <fullName evidence="8">DMT family transporter</fullName>
    </submittedName>
</protein>
<feature type="transmembrane region" description="Helical" evidence="6">
    <location>
        <begin position="216"/>
        <end position="238"/>
    </location>
</feature>
<name>A0ABP9H828_9ACTN</name>
<dbReference type="PANTHER" id="PTHR32322:SF2">
    <property type="entry name" value="EAMA DOMAIN-CONTAINING PROTEIN"/>
    <property type="match status" value="1"/>
</dbReference>
<organism evidence="8 9">
    <name type="scientific">Yinghuangia aomiensis</name>
    <dbReference type="NCBI Taxonomy" id="676205"/>
    <lineage>
        <taxon>Bacteria</taxon>
        <taxon>Bacillati</taxon>
        <taxon>Actinomycetota</taxon>
        <taxon>Actinomycetes</taxon>
        <taxon>Kitasatosporales</taxon>
        <taxon>Streptomycetaceae</taxon>
        <taxon>Yinghuangia</taxon>
    </lineage>
</organism>
<evidence type="ECO:0000313" key="8">
    <source>
        <dbReference type="EMBL" id="GAA4963577.1"/>
    </source>
</evidence>
<dbReference type="SUPFAM" id="SSF103481">
    <property type="entry name" value="Multidrug resistance efflux transporter EmrE"/>
    <property type="match status" value="2"/>
</dbReference>
<dbReference type="Proteomes" id="UP001500466">
    <property type="component" value="Unassembled WGS sequence"/>
</dbReference>
<keyword evidence="4 6" id="KW-1133">Transmembrane helix</keyword>
<evidence type="ECO:0000256" key="1">
    <source>
        <dbReference type="ARBA" id="ARBA00004141"/>
    </source>
</evidence>
<evidence type="ECO:0000256" key="4">
    <source>
        <dbReference type="ARBA" id="ARBA00022989"/>
    </source>
</evidence>
<evidence type="ECO:0000256" key="2">
    <source>
        <dbReference type="ARBA" id="ARBA00007362"/>
    </source>
</evidence>
<dbReference type="InterPro" id="IPR050638">
    <property type="entry name" value="AA-Vitamin_Transporters"/>
</dbReference>
<accession>A0ABP9H828</accession>
<evidence type="ECO:0000313" key="9">
    <source>
        <dbReference type="Proteomes" id="UP001500466"/>
    </source>
</evidence>
<feature type="transmembrane region" description="Helical" evidence="6">
    <location>
        <begin position="276"/>
        <end position="293"/>
    </location>
</feature>
<comment type="subcellular location">
    <subcellularLocation>
        <location evidence="1">Membrane</location>
        <topology evidence="1">Multi-pass membrane protein</topology>
    </subcellularLocation>
</comment>
<keyword evidence="3 6" id="KW-0812">Transmembrane</keyword>
<reference evidence="9" key="1">
    <citation type="journal article" date="2019" name="Int. J. Syst. Evol. Microbiol.">
        <title>The Global Catalogue of Microorganisms (GCM) 10K type strain sequencing project: providing services to taxonomists for standard genome sequencing and annotation.</title>
        <authorList>
            <consortium name="The Broad Institute Genomics Platform"/>
            <consortium name="The Broad Institute Genome Sequencing Center for Infectious Disease"/>
            <person name="Wu L."/>
            <person name="Ma J."/>
        </authorList>
    </citation>
    <scope>NUCLEOTIDE SEQUENCE [LARGE SCALE GENOMIC DNA]</scope>
    <source>
        <strain evidence="9">JCM 17986</strain>
    </source>
</reference>
<feature type="transmembrane region" description="Helical" evidence="6">
    <location>
        <begin position="186"/>
        <end position="204"/>
    </location>
</feature>
<dbReference type="EMBL" id="BAABHS010000009">
    <property type="protein sequence ID" value="GAA4963577.1"/>
    <property type="molecule type" value="Genomic_DNA"/>
</dbReference>
<dbReference type="PANTHER" id="PTHR32322">
    <property type="entry name" value="INNER MEMBRANE TRANSPORTER"/>
    <property type="match status" value="1"/>
</dbReference>
<feature type="transmembrane region" description="Helical" evidence="6">
    <location>
        <begin position="77"/>
        <end position="97"/>
    </location>
</feature>
<feature type="transmembrane region" description="Helical" evidence="6">
    <location>
        <begin position="250"/>
        <end position="270"/>
    </location>
</feature>
<evidence type="ECO:0000259" key="7">
    <source>
        <dbReference type="Pfam" id="PF00892"/>
    </source>
</evidence>
<feature type="transmembrane region" description="Helical" evidence="6">
    <location>
        <begin position="132"/>
        <end position="150"/>
    </location>
</feature>
<dbReference type="InterPro" id="IPR037185">
    <property type="entry name" value="EmrE-like"/>
</dbReference>
<feature type="transmembrane region" description="Helical" evidence="6">
    <location>
        <begin position="103"/>
        <end position="125"/>
    </location>
</feature>
<evidence type="ECO:0000256" key="6">
    <source>
        <dbReference type="SAM" id="Phobius"/>
    </source>
</evidence>
<feature type="transmembrane region" description="Helical" evidence="6">
    <location>
        <begin position="12"/>
        <end position="32"/>
    </location>
</feature>
<keyword evidence="5 6" id="KW-0472">Membrane</keyword>
<gene>
    <name evidence="8" type="ORF">GCM10023205_29360</name>
</gene>
<feature type="domain" description="EamA" evidence="7">
    <location>
        <begin position="156"/>
        <end position="289"/>
    </location>
</feature>
<comment type="caution">
    <text evidence="8">The sequence shown here is derived from an EMBL/GenBank/DDBJ whole genome shotgun (WGS) entry which is preliminary data.</text>
</comment>
<proteinExistence type="inferred from homology"/>
<dbReference type="Pfam" id="PF00892">
    <property type="entry name" value="EamA"/>
    <property type="match status" value="2"/>
</dbReference>
<keyword evidence="9" id="KW-1185">Reference proteome</keyword>